<dbReference type="AlphaFoldDB" id="A0A5N0YN00"/>
<protein>
    <submittedName>
        <fullName evidence="1">Uncharacterized protein</fullName>
    </submittedName>
</protein>
<name>A0A5N0YN00_9ENTE</name>
<proteinExistence type="predicted"/>
<organism evidence="1 2">
    <name type="scientific">Enterococcus durans</name>
    <dbReference type="NCBI Taxonomy" id="53345"/>
    <lineage>
        <taxon>Bacteria</taxon>
        <taxon>Bacillati</taxon>
        <taxon>Bacillota</taxon>
        <taxon>Bacilli</taxon>
        <taxon>Lactobacillales</taxon>
        <taxon>Enterococcaceae</taxon>
        <taxon>Enterococcus</taxon>
    </lineage>
</organism>
<gene>
    <name evidence="1" type="ORF">F6X95_13320</name>
</gene>
<sequence>MGEIFFIFLCFLLLSKQEIYHISQTLEIESMISNKRIRMTNDSQKLMFNEERQMLIVSNTRIDLFREDKRKIADHLKKIEADLAILESSYYFPKSKPGKTQLGKLMRCLSKNILLSERGYDFE</sequence>
<comment type="caution">
    <text evidence="1">The sequence shown here is derived from an EMBL/GenBank/DDBJ whole genome shotgun (WGS) entry which is preliminary data.</text>
</comment>
<dbReference type="EMBL" id="VYUT01000027">
    <property type="protein sequence ID" value="KAA9203638.1"/>
    <property type="molecule type" value="Genomic_DNA"/>
</dbReference>
<evidence type="ECO:0000313" key="1">
    <source>
        <dbReference type="EMBL" id="KAA9203638.1"/>
    </source>
</evidence>
<accession>A0A5N0YN00</accession>
<reference evidence="1 2" key="1">
    <citation type="submission" date="2019-09" db="EMBL/GenBank/DDBJ databases">
        <title>Vancomyinc resistant enterococci isolated from farm animals in Switzerland.</title>
        <authorList>
            <person name="Stevens M.J.A."/>
            <person name="Stephan R."/>
            <person name="Morach M."/>
            <person name="Nuesch-Inderbinen M."/>
        </authorList>
    </citation>
    <scope>NUCLEOTIDE SEQUENCE [LARGE SCALE GENOMIC DNA]</scope>
    <source>
        <strain evidence="1 2">GH27</strain>
    </source>
</reference>
<dbReference type="Proteomes" id="UP000326078">
    <property type="component" value="Unassembled WGS sequence"/>
</dbReference>
<evidence type="ECO:0000313" key="2">
    <source>
        <dbReference type="Proteomes" id="UP000326078"/>
    </source>
</evidence>
<dbReference type="RefSeq" id="WP_123862969.1">
    <property type="nucleotide sequence ID" value="NZ_CP042597.1"/>
</dbReference>